<reference evidence="2" key="1">
    <citation type="submission" date="2017-08" db="EMBL/GenBank/DDBJ databases">
        <authorList>
            <person name="Varghese N."/>
            <person name="Submissions S."/>
        </authorList>
    </citation>
    <scope>NUCLEOTIDE SEQUENCE [LARGE SCALE GENOMIC DNA]</scope>
    <source>
        <strain evidence="2">JC22</strain>
    </source>
</reference>
<dbReference type="RefSeq" id="WP_097073788.1">
    <property type="nucleotide sequence ID" value="NZ_OBMQ01000007.1"/>
</dbReference>
<dbReference type="AlphaFoldDB" id="A0A285SWQ3"/>
<gene>
    <name evidence="1" type="ORF">SAMN05880501_10749</name>
</gene>
<keyword evidence="2" id="KW-1185">Reference proteome</keyword>
<name>A0A285SWQ3_9BACL</name>
<evidence type="ECO:0000313" key="1">
    <source>
        <dbReference type="EMBL" id="SOC12772.1"/>
    </source>
</evidence>
<organism evidence="1 2">
    <name type="scientific">Ureibacillus xyleni</name>
    <dbReference type="NCBI Taxonomy" id="614648"/>
    <lineage>
        <taxon>Bacteria</taxon>
        <taxon>Bacillati</taxon>
        <taxon>Bacillota</taxon>
        <taxon>Bacilli</taxon>
        <taxon>Bacillales</taxon>
        <taxon>Caryophanaceae</taxon>
        <taxon>Ureibacillus</taxon>
    </lineage>
</organism>
<sequence length="662" mass="71675">MTNFTQTKLIRDMLGSDVPQYFNLDLQMFAVQTTDGSFITANDVDFAQTKLLRDALGSPIPQLWNPIDNKWVVDDGSYGGGTGGPISANSVIETSTKVFVSPAQRSQIDANATEIASHSSRIVALESNPVSSADEKVKMSASGTSGYLVDFVDDSTIKNIGGKLTVKTLDGLLATIIEINSLQGVTGNIQQQLNALTSIGNFSTSVDTHADLLTLTDMSAQDMVIVLADETKDGSSTIYIYNGSTWGFAGEFKGGEVRDFSTNPINLETETTGILPKSRYEKQNAAETPITDSGNLFTATTVEDALAELFTYANSGKQSIASAIGNPLNNSDTFSDMATKLQQLKVTFANNLTNKGVVAYSYNTLQELINKVANIANISVSGSVKSTSKLNVTAPYTHTIQLSSPLKIEEVAASVLQYTGNTTGIVHYTCDYNNADASNFDSDDSIIYDGFMRIRDTWEYALVEVVPDYFESDEIDFSKFIEFGVDATIDVDGSKVTIKGLQDTNGVSIANGDISLMGVEWLDLIAFITQVIGNGKSLIAVSFDSGITFKAWDGTSWVVVNVNDKVDFASKGMPKSITDTLTSAELDIARNDSNFIRFAYYIERPTYLDDAKNDKISLSVSMYGKNESANDVNWTYDEATGEMTFTFNNSGTYTINYVDAAS</sequence>
<accession>A0A285SWQ3</accession>
<dbReference type="EMBL" id="OBMQ01000007">
    <property type="protein sequence ID" value="SOC12772.1"/>
    <property type="molecule type" value="Genomic_DNA"/>
</dbReference>
<dbReference type="OrthoDB" id="2740466at2"/>
<evidence type="ECO:0000313" key="2">
    <source>
        <dbReference type="Proteomes" id="UP000219636"/>
    </source>
</evidence>
<proteinExistence type="predicted"/>
<dbReference type="Proteomes" id="UP000219636">
    <property type="component" value="Unassembled WGS sequence"/>
</dbReference>
<protein>
    <submittedName>
        <fullName evidence="1">Uncharacterized protein</fullName>
    </submittedName>
</protein>